<dbReference type="InterPro" id="IPR036653">
    <property type="entry name" value="CinA-like_C"/>
</dbReference>
<feature type="signal peptide" evidence="1">
    <location>
        <begin position="1"/>
        <end position="23"/>
    </location>
</feature>
<comment type="caution">
    <text evidence="3">The sequence shown here is derived from an EMBL/GenBank/DDBJ whole genome shotgun (WGS) entry which is preliminary data.</text>
</comment>
<name>A0A255EIC4_9ACTN</name>
<gene>
    <name evidence="3" type="ORF">CGZ91_07390</name>
</gene>
<proteinExistence type="predicted"/>
<evidence type="ECO:0000313" key="4">
    <source>
        <dbReference type="Proteomes" id="UP000216300"/>
    </source>
</evidence>
<evidence type="ECO:0000313" key="3">
    <source>
        <dbReference type="EMBL" id="OYN91264.1"/>
    </source>
</evidence>
<keyword evidence="4" id="KW-1185">Reference proteome</keyword>
<evidence type="ECO:0000259" key="2">
    <source>
        <dbReference type="Pfam" id="PF02464"/>
    </source>
</evidence>
<dbReference type="AlphaFoldDB" id="A0A255EIC4"/>
<evidence type="ECO:0000256" key="1">
    <source>
        <dbReference type="SAM" id="SignalP"/>
    </source>
</evidence>
<accession>A0A255EIC4</accession>
<reference evidence="3 4" key="1">
    <citation type="submission" date="2017-07" db="EMBL/GenBank/DDBJ databases">
        <title>Draft whole genome sequences of clinical Proprionibacteriaceae strains.</title>
        <authorList>
            <person name="Bernier A.-M."/>
            <person name="Bernard K."/>
            <person name="Domingo M.-C."/>
        </authorList>
    </citation>
    <scope>NUCLEOTIDE SEQUENCE [LARGE SCALE GENOMIC DNA]</scope>
    <source>
        <strain evidence="3 4">NML 150081</strain>
    </source>
</reference>
<dbReference type="EMBL" id="NMVJ01000006">
    <property type="protein sequence ID" value="OYN91264.1"/>
    <property type="molecule type" value="Genomic_DNA"/>
</dbReference>
<keyword evidence="1" id="KW-0732">Signal</keyword>
<dbReference type="InterPro" id="IPR008136">
    <property type="entry name" value="CinA_C"/>
</dbReference>
<protein>
    <recommendedName>
        <fullName evidence="2">CinA C-terminal domain-containing protein</fullName>
    </recommendedName>
</protein>
<feature type="domain" description="CinA C-terminal" evidence="2">
    <location>
        <begin position="6"/>
        <end position="154"/>
    </location>
</feature>
<organism evidence="3 4">
    <name type="scientific">Parenemella sanctibonifatiensis</name>
    <dbReference type="NCBI Taxonomy" id="2016505"/>
    <lineage>
        <taxon>Bacteria</taxon>
        <taxon>Bacillati</taxon>
        <taxon>Actinomycetota</taxon>
        <taxon>Actinomycetes</taxon>
        <taxon>Propionibacteriales</taxon>
        <taxon>Propionibacteriaceae</taxon>
        <taxon>Parenemella</taxon>
    </lineage>
</organism>
<dbReference type="OrthoDB" id="1253990at2"/>
<dbReference type="Pfam" id="PF02464">
    <property type="entry name" value="CinA"/>
    <property type="match status" value="1"/>
</dbReference>
<dbReference type="Proteomes" id="UP000216300">
    <property type="component" value="Unassembled WGS sequence"/>
</dbReference>
<dbReference type="RefSeq" id="WP_094453832.1">
    <property type="nucleotide sequence ID" value="NZ_NMVJ01000006.1"/>
</dbReference>
<dbReference type="NCBIfam" id="TIGR00199">
    <property type="entry name" value="PncC_domain"/>
    <property type="match status" value="1"/>
</dbReference>
<sequence length="180" mass="18068">MRTDRAATAIAALGAAAATLATAESLTGGLVAAALTAVPGASKVMRGGVVAYATDLKQSLLGLSDEQLTPGPVSQSTAEAMAVGVRQVCGADWGVSTTGVAGPDAVPEAAVGTVWVAVAGPDRLRSRCHQFAGDRASIRQQSVDAALSLLVETLPSRVVGLAGNNWSRGCAEVGDRLEET</sequence>
<dbReference type="Gene3D" id="3.90.950.20">
    <property type="entry name" value="CinA-like"/>
    <property type="match status" value="1"/>
</dbReference>
<dbReference type="SUPFAM" id="SSF142433">
    <property type="entry name" value="CinA-like"/>
    <property type="match status" value="1"/>
</dbReference>
<feature type="chain" id="PRO_5013101133" description="CinA C-terminal domain-containing protein" evidence="1">
    <location>
        <begin position="24"/>
        <end position="180"/>
    </location>
</feature>